<evidence type="ECO:0000313" key="4">
    <source>
        <dbReference type="Proteomes" id="UP000799539"/>
    </source>
</evidence>
<dbReference type="GO" id="GO:0016740">
    <property type="term" value="F:transferase activity"/>
    <property type="evidence" value="ECO:0007669"/>
    <property type="project" value="UniProtKB-KW"/>
</dbReference>
<reference evidence="3" key="1">
    <citation type="journal article" date="2020" name="Stud. Mycol.">
        <title>101 Dothideomycetes genomes: a test case for predicting lifestyles and emergence of pathogens.</title>
        <authorList>
            <person name="Haridas S."/>
            <person name="Albert R."/>
            <person name="Binder M."/>
            <person name="Bloem J."/>
            <person name="Labutti K."/>
            <person name="Salamov A."/>
            <person name="Andreopoulos B."/>
            <person name="Baker S."/>
            <person name="Barry K."/>
            <person name="Bills G."/>
            <person name="Bluhm B."/>
            <person name="Cannon C."/>
            <person name="Castanera R."/>
            <person name="Culley D."/>
            <person name="Daum C."/>
            <person name="Ezra D."/>
            <person name="Gonzalez J."/>
            <person name="Henrissat B."/>
            <person name="Kuo A."/>
            <person name="Liang C."/>
            <person name="Lipzen A."/>
            <person name="Lutzoni F."/>
            <person name="Magnuson J."/>
            <person name="Mondo S."/>
            <person name="Nolan M."/>
            <person name="Ohm R."/>
            <person name="Pangilinan J."/>
            <person name="Park H.-J."/>
            <person name="Ramirez L."/>
            <person name="Alfaro M."/>
            <person name="Sun H."/>
            <person name="Tritt A."/>
            <person name="Yoshinaga Y."/>
            <person name="Zwiers L.-H."/>
            <person name="Turgeon B."/>
            <person name="Goodwin S."/>
            <person name="Spatafora J."/>
            <person name="Crous P."/>
            <person name="Grigoriev I."/>
        </authorList>
    </citation>
    <scope>NUCLEOTIDE SEQUENCE</scope>
    <source>
        <strain evidence="3">SCOH1-5</strain>
    </source>
</reference>
<keyword evidence="2" id="KW-0472">Membrane</keyword>
<evidence type="ECO:0000256" key="2">
    <source>
        <dbReference type="SAM" id="Phobius"/>
    </source>
</evidence>
<name>A0A6A6FUI5_9PEZI</name>
<gene>
    <name evidence="3" type="ORF">CERZMDRAFT_93056</name>
</gene>
<dbReference type="OrthoDB" id="3642957at2759"/>
<evidence type="ECO:0000256" key="1">
    <source>
        <dbReference type="SAM" id="MobiDB-lite"/>
    </source>
</evidence>
<dbReference type="Proteomes" id="UP000799539">
    <property type="component" value="Unassembled WGS sequence"/>
</dbReference>
<feature type="transmembrane region" description="Helical" evidence="2">
    <location>
        <begin position="76"/>
        <end position="93"/>
    </location>
</feature>
<organism evidence="3 4">
    <name type="scientific">Cercospora zeae-maydis SCOH1-5</name>
    <dbReference type="NCBI Taxonomy" id="717836"/>
    <lineage>
        <taxon>Eukaryota</taxon>
        <taxon>Fungi</taxon>
        <taxon>Dikarya</taxon>
        <taxon>Ascomycota</taxon>
        <taxon>Pezizomycotina</taxon>
        <taxon>Dothideomycetes</taxon>
        <taxon>Dothideomycetidae</taxon>
        <taxon>Mycosphaerellales</taxon>
        <taxon>Mycosphaerellaceae</taxon>
        <taxon>Cercospora</taxon>
    </lineage>
</organism>
<dbReference type="InterPro" id="IPR029044">
    <property type="entry name" value="Nucleotide-diphossugar_trans"/>
</dbReference>
<sequence>MAASFYATRSLGKEWLPSPVCEAQFTDNNSLDAAWSTLRSPKLRSSSRYEAPKTWKSRGNSKYSCWRKWTRSYERIILASLVIMILWTFHGNLQQRISNLQSNLHALVHSSSPSDERLQAPDSTWSQFAYHFHAHDPSTLCSALTHLQTLERLDSKPTRLLTYPAPWTTSSAPLQKNILRLLQRADEDFHAILQPIAIPALPPPPSSSSSSSSSSSDQASNSATASEYAKFLPFNQTQYTRIAHFHPSSTILSPSLDEIFLFSAADIAMPRQYWKTENSESNSLSDSLLLIKPDGLLFERLVHLFTAPDSFEAEGEISEATPSRKTFMSTLVRLVEEATFLPHKTYLLRDAEFWISGGHAGYLGKEGGEVWDPLRVIDEAKLVVFDDDEEEEEREGRRRGDSPDCEGRSGEMRTAGGAETCAEREIWKWLVRDRRDRRTAICGLELAGEVGERLVNESEEAKID</sequence>
<keyword evidence="4" id="KW-1185">Reference proteome</keyword>
<proteinExistence type="predicted"/>
<protein>
    <submittedName>
        <fullName evidence="3">Glycosyltransferase family 8 protein</fullName>
    </submittedName>
</protein>
<dbReference type="AlphaFoldDB" id="A0A6A6FUI5"/>
<feature type="region of interest" description="Disordered" evidence="1">
    <location>
        <begin position="387"/>
        <end position="418"/>
    </location>
</feature>
<keyword evidence="3" id="KW-0808">Transferase</keyword>
<accession>A0A6A6FUI5</accession>
<keyword evidence="2" id="KW-0812">Transmembrane</keyword>
<dbReference type="Gene3D" id="3.90.550.10">
    <property type="entry name" value="Spore Coat Polysaccharide Biosynthesis Protein SpsA, Chain A"/>
    <property type="match status" value="1"/>
</dbReference>
<feature type="compositionally biased region" description="Basic and acidic residues" evidence="1">
    <location>
        <begin position="394"/>
        <end position="411"/>
    </location>
</feature>
<evidence type="ECO:0000313" key="3">
    <source>
        <dbReference type="EMBL" id="KAF2216994.1"/>
    </source>
</evidence>
<dbReference type="EMBL" id="ML992663">
    <property type="protein sequence ID" value="KAF2216994.1"/>
    <property type="molecule type" value="Genomic_DNA"/>
</dbReference>
<keyword evidence="2" id="KW-1133">Transmembrane helix</keyword>